<dbReference type="OrthoDB" id="10251079at2759"/>
<evidence type="ECO:0000256" key="8">
    <source>
        <dbReference type="RuleBase" id="RU003750"/>
    </source>
</evidence>
<evidence type="ECO:0008006" key="12">
    <source>
        <dbReference type="Google" id="ProtNLM"/>
    </source>
</evidence>
<comment type="caution">
    <text evidence="10">The sequence shown here is derived from an EMBL/GenBank/DDBJ whole genome shotgun (WGS) entry which is preliminary data.</text>
</comment>
<sequence length="216" mass="23756">MKKGSNNRKNIYLYVPNLIDYARLLFLLAGLLLLPLSEAAFPLCYVASSLLDLVDGWAARRLKQTSSLGAWLDVICDNLGRACLWHLSGSRLGPLFVSVEWLAFAANQRRSVATASAAAAWKSNVQRQMPGWLSRLFDNGFYNPMGALAMAGLFGLPMAHFLLARAMLPGFILGCPALQWAALTALYTGRLLALAAELHCIWFVIDDLVKEDQQSP</sequence>
<dbReference type="PANTHER" id="PTHR15362:SF13">
    <property type="entry name" value="SI:CH1073-145M9.1"/>
    <property type="match status" value="1"/>
</dbReference>
<dbReference type="PANTHER" id="PTHR15362">
    <property type="entry name" value="PHOSPHATIDYLINOSITOL SYNTHASE"/>
    <property type="match status" value="1"/>
</dbReference>
<comment type="subcellular location">
    <subcellularLocation>
        <location evidence="1">Membrane</location>
        <topology evidence="1">Multi-pass membrane protein</topology>
    </subcellularLocation>
</comment>
<dbReference type="InterPro" id="IPR048254">
    <property type="entry name" value="CDP_ALCOHOL_P_TRANSF_CS"/>
</dbReference>
<keyword evidence="11" id="KW-1185">Reference proteome</keyword>
<evidence type="ECO:0000256" key="2">
    <source>
        <dbReference type="ARBA" id="ARBA00022679"/>
    </source>
</evidence>
<evidence type="ECO:0000256" key="9">
    <source>
        <dbReference type="SAM" id="Phobius"/>
    </source>
</evidence>
<gene>
    <name evidence="10" type="ORF">BOX15_Mlig004693g2</name>
</gene>
<dbReference type="GO" id="GO:0016780">
    <property type="term" value="F:phosphotransferase activity, for other substituted phosphate groups"/>
    <property type="evidence" value="ECO:0007669"/>
    <property type="project" value="InterPro"/>
</dbReference>
<evidence type="ECO:0000313" key="11">
    <source>
        <dbReference type="Proteomes" id="UP000215902"/>
    </source>
</evidence>
<feature type="transmembrane region" description="Helical" evidence="9">
    <location>
        <begin position="141"/>
        <end position="163"/>
    </location>
</feature>
<comment type="similarity">
    <text evidence="8">Belongs to the CDP-alcohol phosphatidyltransferase class-I family.</text>
</comment>
<dbReference type="Pfam" id="PF01066">
    <property type="entry name" value="CDP-OH_P_transf"/>
    <property type="match status" value="1"/>
</dbReference>
<dbReference type="GO" id="GO:0008654">
    <property type="term" value="P:phospholipid biosynthetic process"/>
    <property type="evidence" value="ECO:0007669"/>
    <property type="project" value="InterPro"/>
</dbReference>
<accession>A0A267G6X8</accession>
<name>A0A267G6X8_9PLAT</name>
<evidence type="ECO:0000256" key="5">
    <source>
        <dbReference type="ARBA" id="ARBA00023098"/>
    </source>
</evidence>
<dbReference type="GO" id="GO:0016020">
    <property type="term" value="C:membrane"/>
    <property type="evidence" value="ECO:0007669"/>
    <property type="project" value="UniProtKB-SubCell"/>
</dbReference>
<organism evidence="10 11">
    <name type="scientific">Macrostomum lignano</name>
    <dbReference type="NCBI Taxonomy" id="282301"/>
    <lineage>
        <taxon>Eukaryota</taxon>
        <taxon>Metazoa</taxon>
        <taxon>Spiralia</taxon>
        <taxon>Lophotrochozoa</taxon>
        <taxon>Platyhelminthes</taxon>
        <taxon>Rhabditophora</taxon>
        <taxon>Macrostomorpha</taxon>
        <taxon>Macrostomida</taxon>
        <taxon>Macrostomidae</taxon>
        <taxon>Macrostomum</taxon>
    </lineage>
</organism>
<keyword evidence="2 8" id="KW-0808">Transferase</keyword>
<dbReference type="EMBL" id="NIVC01000512">
    <property type="protein sequence ID" value="PAA81790.1"/>
    <property type="molecule type" value="Genomic_DNA"/>
</dbReference>
<dbReference type="InterPro" id="IPR000462">
    <property type="entry name" value="CDP-OH_P_trans"/>
</dbReference>
<evidence type="ECO:0000256" key="6">
    <source>
        <dbReference type="ARBA" id="ARBA00023136"/>
    </source>
</evidence>
<evidence type="ECO:0000256" key="7">
    <source>
        <dbReference type="ARBA" id="ARBA00023264"/>
    </source>
</evidence>
<keyword evidence="3 9" id="KW-0812">Transmembrane</keyword>
<proteinExistence type="inferred from homology"/>
<keyword evidence="5" id="KW-0443">Lipid metabolism</keyword>
<dbReference type="PROSITE" id="PS00379">
    <property type="entry name" value="CDP_ALCOHOL_P_TRANSF"/>
    <property type="match status" value="1"/>
</dbReference>
<dbReference type="Gene3D" id="1.20.120.1760">
    <property type="match status" value="1"/>
</dbReference>
<protein>
    <recommendedName>
        <fullName evidence="12">CDP-diacylglycerol--inositol 3-phosphatidyltransferase</fullName>
    </recommendedName>
</protein>
<evidence type="ECO:0000313" key="10">
    <source>
        <dbReference type="EMBL" id="PAA81790.1"/>
    </source>
</evidence>
<keyword evidence="4 9" id="KW-1133">Transmembrane helix</keyword>
<dbReference type="STRING" id="282301.A0A267G6X8"/>
<evidence type="ECO:0000256" key="3">
    <source>
        <dbReference type="ARBA" id="ARBA00022692"/>
    </source>
</evidence>
<keyword evidence="7" id="KW-1208">Phospholipid metabolism</keyword>
<reference evidence="10 11" key="1">
    <citation type="submission" date="2017-06" db="EMBL/GenBank/DDBJ databases">
        <title>A platform for efficient transgenesis in Macrostomum lignano, a flatworm model organism for stem cell research.</title>
        <authorList>
            <person name="Berezikov E."/>
        </authorList>
    </citation>
    <scope>NUCLEOTIDE SEQUENCE [LARGE SCALE GENOMIC DNA]</scope>
    <source>
        <strain evidence="10">DV1</strain>
        <tissue evidence="10">Whole organism</tissue>
    </source>
</reference>
<evidence type="ECO:0000256" key="4">
    <source>
        <dbReference type="ARBA" id="ARBA00022989"/>
    </source>
</evidence>
<dbReference type="InterPro" id="IPR043130">
    <property type="entry name" value="CDP-OH_PTrfase_TM_dom"/>
</dbReference>
<evidence type="ECO:0000256" key="1">
    <source>
        <dbReference type="ARBA" id="ARBA00004141"/>
    </source>
</evidence>
<dbReference type="AlphaFoldDB" id="A0A267G6X8"/>
<dbReference type="Proteomes" id="UP000215902">
    <property type="component" value="Unassembled WGS sequence"/>
</dbReference>
<keyword evidence="6 9" id="KW-0472">Membrane</keyword>